<organism evidence="1 2">
    <name type="scientific">Streptomyces vinaceus</name>
    <dbReference type="NCBI Taxonomy" id="1960"/>
    <lineage>
        <taxon>Bacteria</taxon>
        <taxon>Bacillati</taxon>
        <taxon>Actinomycetota</taxon>
        <taxon>Actinomycetes</taxon>
        <taxon>Kitasatosporales</taxon>
        <taxon>Streptomycetaceae</taxon>
        <taxon>Streptomyces</taxon>
    </lineage>
</organism>
<name>A0A5J6JCP4_STRVI</name>
<evidence type="ECO:0000313" key="2">
    <source>
        <dbReference type="Proteomes" id="UP000325563"/>
    </source>
</evidence>
<evidence type="ECO:0000313" key="1">
    <source>
        <dbReference type="EMBL" id="QEV45506.1"/>
    </source>
</evidence>
<keyword evidence="2" id="KW-1185">Reference proteome</keyword>
<proteinExistence type="predicted"/>
<sequence>MRPSITRTFAGSRCGTSRSSWSAVGGCCRAAPAPVPVPAPVPAPLPVPAPGSVARPRVRPWPRMMCPISWAMMWSWCTRLVFSCTKM</sequence>
<dbReference type="EMBL" id="CP023692">
    <property type="protein sequence ID" value="QEV45506.1"/>
    <property type="molecule type" value="Genomic_DNA"/>
</dbReference>
<protein>
    <submittedName>
        <fullName evidence="1">Uncharacterized protein</fullName>
    </submittedName>
</protein>
<accession>A0A5J6JCP4</accession>
<gene>
    <name evidence="1" type="ORF">CP980_10850</name>
</gene>
<reference evidence="1 2" key="1">
    <citation type="submission" date="2017-09" db="EMBL/GenBank/DDBJ databases">
        <authorList>
            <person name="Lee N."/>
            <person name="Cho B.-K."/>
        </authorList>
    </citation>
    <scope>NUCLEOTIDE SEQUENCE [LARGE SCALE GENOMIC DNA]</scope>
    <source>
        <strain evidence="1 2">ATCC 27476</strain>
    </source>
</reference>
<dbReference type="AlphaFoldDB" id="A0A5J6JCP4"/>
<dbReference type="KEGG" id="svn:CP980_10850"/>
<dbReference type="Proteomes" id="UP000325563">
    <property type="component" value="Chromosome"/>
</dbReference>